<organism evidence="1 2">
    <name type="scientific">Yarrowia lipolytica</name>
    <name type="common">Candida lipolytica</name>
    <dbReference type="NCBI Taxonomy" id="4952"/>
    <lineage>
        <taxon>Eukaryota</taxon>
        <taxon>Fungi</taxon>
        <taxon>Dikarya</taxon>
        <taxon>Ascomycota</taxon>
        <taxon>Saccharomycotina</taxon>
        <taxon>Dipodascomycetes</taxon>
        <taxon>Dipodascales</taxon>
        <taxon>Dipodascales incertae sedis</taxon>
        <taxon>Yarrowia</taxon>
    </lineage>
</organism>
<evidence type="ECO:0000313" key="2">
    <source>
        <dbReference type="Proteomes" id="UP000182444"/>
    </source>
</evidence>
<protein>
    <submittedName>
        <fullName evidence="1">Uncharacterized protein</fullName>
    </submittedName>
</protein>
<proteinExistence type="predicted"/>
<dbReference type="GeneID" id="94583397"/>
<dbReference type="RefSeq" id="XP_068138885.1">
    <property type="nucleotide sequence ID" value="XM_068282784.1"/>
</dbReference>
<dbReference type="AlphaFoldDB" id="A0A1D8NFB6"/>
<accession>A0A1D8NFB6</accession>
<name>A0A1D8NFB6_YARLL</name>
<sequence length="79" mass="9159">MVYGRPQDRVLRCYFVYLDSDTFDHREDRAINTNVCFQWALPAASMMPWPANLPPLNRASSSFPVASTVKLRLFCFEQV</sequence>
<gene>
    <name evidence="1" type="ORF">YALI1_D25006g</name>
</gene>
<dbReference type="Proteomes" id="UP000182444">
    <property type="component" value="Chromosome 1D"/>
</dbReference>
<dbReference type="VEuPathDB" id="FungiDB:YALI1_D25006g"/>
<evidence type="ECO:0000313" key="1">
    <source>
        <dbReference type="EMBL" id="AOW04330.1"/>
    </source>
</evidence>
<reference evidence="1 2" key="1">
    <citation type="journal article" date="2016" name="PLoS ONE">
        <title>Sequence Assembly of Yarrowia lipolytica Strain W29/CLIB89 Shows Transposable Element Diversity.</title>
        <authorList>
            <person name="Magnan C."/>
            <person name="Yu J."/>
            <person name="Chang I."/>
            <person name="Jahn E."/>
            <person name="Kanomata Y."/>
            <person name="Wu J."/>
            <person name="Zeller M."/>
            <person name="Oakes M."/>
            <person name="Baldi P."/>
            <person name="Sandmeyer S."/>
        </authorList>
    </citation>
    <scope>NUCLEOTIDE SEQUENCE [LARGE SCALE GENOMIC DNA]</scope>
    <source>
        <strain evidence="2">CLIB89(W29)</strain>
    </source>
</reference>
<dbReference type="EMBL" id="CP017556">
    <property type="protein sequence ID" value="AOW04330.1"/>
    <property type="molecule type" value="Genomic_DNA"/>
</dbReference>